<sequence>MVAQSNAQSNSGSPGWTDSLRDIAPRPAGTIGRRAKVCAWAAGVRSLPVLPRALRTLDVIGSSCALGLTRDGVPVSQSLTRTEHYCILKVPRIGPPSRSHDADRDRDILNAHSHSRAPNATLCLDRLAGLWPVCAPVGGCPPCRTKIFCDIPAHIGGHVTPPSTLVHLSPLPAGVSPRYAHTLSPPDHHHLTNRLTYTLSVRYHLDQEWEIAQCRPPPPLLRASPSPRT</sequence>
<dbReference type="Proteomes" id="UP000076842">
    <property type="component" value="Unassembled WGS sequence"/>
</dbReference>
<name>A0A165F690_9BASI</name>
<keyword evidence="3" id="KW-1185">Reference proteome</keyword>
<evidence type="ECO:0000313" key="3">
    <source>
        <dbReference type="Proteomes" id="UP000076842"/>
    </source>
</evidence>
<reference evidence="2 3" key="1">
    <citation type="journal article" date="2016" name="Mol. Biol. Evol.">
        <title>Comparative Genomics of Early-Diverging Mushroom-Forming Fungi Provides Insights into the Origins of Lignocellulose Decay Capabilities.</title>
        <authorList>
            <person name="Nagy L.G."/>
            <person name="Riley R."/>
            <person name="Tritt A."/>
            <person name="Adam C."/>
            <person name="Daum C."/>
            <person name="Floudas D."/>
            <person name="Sun H."/>
            <person name="Yadav J.S."/>
            <person name="Pangilinan J."/>
            <person name="Larsson K.H."/>
            <person name="Matsuura K."/>
            <person name="Barry K."/>
            <person name="Labutti K."/>
            <person name="Kuo R."/>
            <person name="Ohm R.A."/>
            <person name="Bhattacharya S.S."/>
            <person name="Shirouzu T."/>
            <person name="Yoshinaga Y."/>
            <person name="Martin F.M."/>
            <person name="Grigoriev I.V."/>
            <person name="Hibbett D.S."/>
        </authorList>
    </citation>
    <scope>NUCLEOTIDE SEQUENCE [LARGE SCALE GENOMIC DNA]</scope>
    <source>
        <strain evidence="2 3">HHB12733</strain>
    </source>
</reference>
<dbReference type="AlphaFoldDB" id="A0A165F690"/>
<evidence type="ECO:0000313" key="2">
    <source>
        <dbReference type="EMBL" id="KZT56274.1"/>
    </source>
</evidence>
<dbReference type="InParanoid" id="A0A165F690"/>
<evidence type="ECO:0000256" key="1">
    <source>
        <dbReference type="SAM" id="MobiDB-lite"/>
    </source>
</evidence>
<gene>
    <name evidence="2" type="ORF">CALCODRAFT_321529</name>
</gene>
<dbReference type="EMBL" id="KV423980">
    <property type="protein sequence ID" value="KZT56274.1"/>
    <property type="molecule type" value="Genomic_DNA"/>
</dbReference>
<proteinExistence type="predicted"/>
<accession>A0A165F690</accession>
<protein>
    <submittedName>
        <fullName evidence="2">Uncharacterized protein</fullName>
    </submittedName>
</protein>
<feature type="region of interest" description="Disordered" evidence="1">
    <location>
        <begin position="1"/>
        <end position="24"/>
    </location>
</feature>
<organism evidence="2 3">
    <name type="scientific">Calocera cornea HHB12733</name>
    <dbReference type="NCBI Taxonomy" id="1353952"/>
    <lineage>
        <taxon>Eukaryota</taxon>
        <taxon>Fungi</taxon>
        <taxon>Dikarya</taxon>
        <taxon>Basidiomycota</taxon>
        <taxon>Agaricomycotina</taxon>
        <taxon>Dacrymycetes</taxon>
        <taxon>Dacrymycetales</taxon>
        <taxon>Dacrymycetaceae</taxon>
        <taxon>Calocera</taxon>
    </lineage>
</organism>
<feature type="compositionally biased region" description="Polar residues" evidence="1">
    <location>
        <begin position="1"/>
        <end position="16"/>
    </location>
</feature>